<keyword evidence="2" id="KW-1185">Reference proteome</keyword>
<sequence>MPHEIDIIGHYRDIVMMGDAVHDANNNVSASQLIGQKQKSDMVVQYRAG</sequence>
<dbReference type="Proteomes" id="UP001500713">
    <property type="component" value="Unassembled WGS sequence"/>
</dbReference>
<accession>A0ABP3K8Y3</accession>
<evidence type="ECO:0000313" key="1">
    <source>
        <dbReference type="EMBL" id="GAA0473900.1"/>
    </source>
</evidence>
<organism evidence="1 2">
    <name type="scientific">Parasphingorhabdus litoris</name>
    <dbReference type="NCBI Taxonomy" id="394733"/>
    <lineage>
        <taxon>Bacteria</taxon>
        <taxon>Pseudomonadati</taxon>
        <taxon>Pseudomonadota</taxon>
        <taxon>Alphaproteobacteria</taxon>
        <taxon>Sphingomonadales</taxon>
        <taxon>Sphingomonadaceae</taxon>
        <taxon>Parasphingorhabdus</taxon>
    </lineage>
</organism>
<name>A0ABP3K8Y3_9SPHN</name>
<evidence type="ECO:0000313" key="2">
    <source>
        <dbReference type="Proteomes" id="UP001500713"/>
    </source>
</evidence>
<protein>
    <submittedName>
        <fullName evidence="1">Uncharacterized protein</fullName>
    </submittedName>
</protein>
<proteinExistence type="predicted"/>
<reference evidence="2" key="1">
    <citation type="journal article" date="2019" name="Int. J. Syst. Evol. Microbiol.">
        <title>The Global Catalogue of Microorganisms (GCM) 10K type strain sequencing project: providing services to taxonomists for standard genome sequencing and annotation.</title>
        <authorList>
            <consortium name="The Broad Institute Genomics Platform"/>
            <consortium name="The Broad Institute Genome Sequencing Center for Infectious Disease"/>
            <person name="Wu L."/>
            <person name="Ma J."/>
        </authorList>
    </citation>
    <scope>NUCLEOTIDE SEQUENCE [LARGE SCALE GENOMIC DNA]</scope>
    <source>
        <strain evidence="2">JCM 14162</strain>
    </source>
</reference>
<comment type="caution">
    <text evidence="1">The sequence shown here is derived from an EMBL/GenBank/DDBJ whole genome shotgun (WGS) entry which is preliminary data.</text>
</comment>
<gene>
    <name evidence="1" type="ORF">GCM10009096_14140</name>
</gene>
<dbReference type="EMBL" id="BAAAEM010000002">
    <property type="protein sequence ID" value="GAA0473900.1"/>
    <property type="molecule type" value="Genomic_DNA"/>
</dbReference>